<dbReference type="SMART" id="SM00460">
    <property type="entry name" value="TGc"/>
    <property type="match status" value="1"/>
</dbReference>
<organism evidence="3 4">
    <name type="scientific">Paralabilibaculum antarcticum</name>
    <dbReference type="NCBI Taxonomy" id="2912572"/>
    <lineage>
        <taxon>Bacteria</taxon>
        <taxon>Pseudomonadati</taxon>
        <taxon>Bacteroidota</taxon>
        <taxon>Bacteroidia</taxon>
        <taxon>Marinilabiliales</taxon>
        <taxon>Marinifilaceae</taxon>
        <taxon>Paralabilibaculum</taxon>
    </lineage>
</organism>
<dbReference type="InterPro" id="IPR002931">
    <property type="entry name" value="Transglutaminase-like"/>
</dbReference>
<feature type="domain" description="Transglutaminase-like" evidence="2">
    <location>
        <begin position="109"/>
        <end position="176"/>
    </location>
</feature>
<gene>
    <name evidence="3" type="ORF">L3049_15400</name>
</gene>
<dbReference type="Gene3D" id="3.10.620.30">
    <property type="match status" value="1"/>
</dbReference>
<dbReference type="Pfam" id="PF01841">
    <property type="entry name" value="Transglut_core"/>
    <property type="match status" value="1"/>
</dbReference>
<dbReference type="InterPro" id="IPR052557">
    <property type="entry name" value="CAP/Cytokinesis_protein"/>
</dbReference>
<sequence>MKKGFAYRFVGVVLLTLCTLSGFSQSSFDNKIANYPTRFASYEDLANRIKTDFSGEEERAKAAFAWIAQNIAYKTKGINKVQKVRFSYTTEADLKAQKEKFRRELAQKTIRGKKALCEGYATLYQEICSLMNIECVIVPGIAKRFVSEVGNSQLPSNHAWNAVKINGTWQLVDITWAAGSVDYAKMQFIKEYTPGYFASDPKEFAMKHYPDDKKWLLLKGEFSKEQFAQQPTVFNHFIGKNYKINMPNKGLLSIKKGSDIQFIFSNIPKEIQIAYHFKKDKFGQLVKPIRKKEKVTFEVPTNLRGKDELIIYFNNEAVLGYKISIK</sequence>
<evidence type="ECO:0000313" key="3">
    <source>
        <dbReference type="EMBL" id="MDE5419381.1"/>
    </source>
</evidence>
<protein>
    <recommendedName>
        <fullName evidence="2">Transglutaminase-like domain-containing protein</fullName>
    </recommendedName>
</protein>
<dbReference type="RefSeq" id="WP_275110711.1">
    <property type="nucleotide sequence ID" value="NZ_JAKJSC010000004.1"/>
</dbReference>
<proteinExistence type="predicted"/>
<keyword evidence="4" id="KW-1185">Reference proteome</keyword>
<dbReference type="SUPFAM" id="SSF54001">
    <property type="entry name" value="Cysteine proteinases"/>
    <property type="match status" value="1"/>
</dbReference>
<feature type="chain" id="PRO_5045761268" description="Transglutaminase-like domain-containing protein" evidence="1">
    <location>
        <begin position="27"/>
        <end position="326"/>
    </location>
</feature>
<dbReference type="PANTHER" id="PTHR46333:SF2">
    <property type="entry name" value="CYTOKINESIS PROTEIN 3"/>
    <property type="match status" value="1"/>
</dbReference>
<keyword evidence="1" id="KW-0732">Signal</keyword>
<evidence type="ECO:0000259" key="2">
    <source>
        <dbReference type="SMART" id="SM00460"/>
    </source>
</evidence>
<reference evidence="3 4" key="1">
    <citation type="submission" date="2022-01" db="EMBL/GenBank/DDBJ databases">
        <title>Labilibaculum sp. nov, a marine bacterium isolated from Antarctica.</title>
        <authorList>
            <person name="Dai W."/>
        </authorList>
    </citation>
    <scope>NUCLEOTIDE SEQUENCE [LARGE SCALE GENOMIC DNA]</scope>
    <source>
        <strain evidence="3 4">DW002</strain>
    </source>
</reference>
<evidence type="ECO:0000256" key="1">
    <source>
        <dbReference type="SAM" id="SignalP"/>
    </source>
</evidence>
<dbReference type="InterPro" id="IPR038765">
    <property type="entry name" value="Papain-like_cys_pep_sf"/>
</dbReference>
<dbReference type="EMBL" id="JAKJSC010000004">
    <property type="protein sequence ID" value="MDE5419381.1"/>
    <property type="molecule type" value="Genomic_DNA"/>
</dbReference>
<name>A0ABT5VVE0_9BACT</name>
<evidence type="ECO:0000313" key="4">
    <source>
        <dbReference type="Proteomes" id="UP001528920"/>
    </source>
</evidence>
<feature type="signal peptide" evidence="1">
    <location>
        <begin position="1"/>
        <end position="26"/>
    </location>
</feature>
<dbReference type="Proteomes" id="UP001528920">
    <property type="component" value="Unassembled WGS sequence"/>
</dbReference>
<accession>A0ABT5VVE0</accession>
<comment type="caution">
    <text evidence="3">The sequence shown here is derived from an EMBL/GenBank/DDBJ whole genome shotgun (WGS) entry which is preliminary data.</text>
</comment>
<dbReference type="PANTHER" id="PTHR46333">
    <property type="entry name" value="CYTOKINESIS PROTEIN 3"/>
    <property type="match status" value="1"/>
</dbReference>